<reference evidence="1" key="1">
    <citation type="submission" date="2018-05" db="EMBL/GenBank/DDBJ databases">
        <title>Draft genome of Mucuna pruriens seed.</title>
        <authorList>
            <person name="Nnadi N.E."/>
            <person name="Vos R."/>
            <person name="Hasami M.H."/>
            <person name="Devisetty U.K."/>
            <person name="Aguiy J.C."/>
        </authorList>
    </citation>
    <scope>NUCLEOTIDE SEQUENCE [LARGE SCALE GENOMIC DNA]</scope>
    <source>
        <strain evidence="1">JCA_2017</strain>
    </source>
</reference>
<proteinExistence type="predicted"/>
<dbReference type="Proteomes" id="UP000257109">
    <property type="component" value="Unassembled WGS sequence"/>
</dbReference>
<comment type="caution">
    <text evidence="1">The sequence shown here is derived from an EMBL/GenBank/DDBJ whole genome shotgun (WGS) entry which is preliminary data.</text>
</comment>
<evidence type="ECO:0000313" key="2">
    <source>
        <dbReference type="Proteomes" id="UP000257109"/>
    </source>
</evidence>
<name>A0A371E9B6_MUCPR</name>
<sequence>ELVKIVLDCIKLDKTLTMSWPILTTDNFNRSNQVILKIRKERKMGHCIKIFLIEEVKEVR</sequence>
<keyword evidence="2" id="KW-1185">Reference proteome</keyword>
<gene>
    <name evidence="1" type="ORF">CR513_59023</name>
</gene>
<accession>A0A371E9B6</accession>
<evidence type="ECO:0000313" key="1">
    <source>
        <dbReference type="EMBL" id="RDX62630.1"/>
    </source>
</evidence>
<protein>
    <submittedName>
        <fullName evidence="1">Uncharacterized protein</fullName>
    </submittedName>
</protein>
<dbReference type="EMBL" id="QJKJ01015372">
    <property type="protein sequence ID" value="RDX62630.1"/>
    <property type="molecule type" value="Genomic_DNA"/>
</dbReference>
<organism evidence="1 2">
    <name type="scientific">Mucuna pruriens</name>
    <name type="common">Velvet bean</name>
    <name type="synonym">Dolichos pruriens</name>
    <dbReference type="NCBI Taxonomy" id="157652"/>
    <lineage>
        <taxon>Eukaryota</taxon>
        <taxon>Viridiplantae</taxon>
        <taxon>Streptophyta</taxon>
        <taxon>Embryophyta</taxon>
        <taxon>Tracheophyta</taxon>
        <taxon>Spermatophyta</taxon>
        <taxon>Magnoliopsida</taxon>
        <taxon>eudicotyledons</taxon>
        <taxon>Gunneridae</taxon>
        <taxon>Pentapetalae</taxon>
        <taxon>rosids</taxon>
        <taxon>fabids</taxon>
        <taxon>Fabales</taxon>
        <taxon>Fabaceae</taxon>
        <taxon>Papilionoideae</taxon>
        <taxon>50 kb inversion clade</taxon>
        <taxon>NPAAA clade</taxon>
        <taxon>indigoferoid/millettioid clade</taxon>
        <taxon>Phaseoleae</taxon>
        <taxon>Mucuna</taxon>
    </lineage>
</organism>
<dbReference type="AlphaFoldDB" id="A0A371E9B6"/>
<feature type="non-terminal residue" evidence="1">
    <location>
        <position position="1"/>
    </location>
</feature>